<dbReference type="KEGG" id="cef:CE2723"/>
<evidence type="ECO:0000313" key="6">
    <source>
        <dbReference type="Proteomes" id="UP000001409"/>
    </source>
</evidence>
<feature type="domain" description="Phospholipid/glycerol acyltransferase" evidence="4">
    <location>
        <begin position="66"/>
        <end position="181"/>
    </location>
</feature>
<keyword evidence="2" id="KW-0012">Acyltransferase</keyword>
<dbReference type="Pfam" id="PF01553">
    <property type="entry name" value="Acyltransferase"/>
    <property type="match status" value="1"/>
</dbReference>
<reference evidence="5 6" key="1">
    <citation type="journal article" date="2003" name="Genome Res.">
        <title>Comparative complete genome sequence analysis of the amino acid replacements responsible for the thermostability of Corynebacterium efficiens.</title>
        <authorList>
            <person name="Nishio Y."/>
            <person name="Nakamura Y."/>
            <person name="Kawarabayasi Y."/>
            <person name="Usuda Y."/>
            <person name="Kimura E."/>
            <person name="Sugimoto S."/>
            <person name="Matsui K."/>
            <person name="Yamagishi A."/>
            <person name="Kikuchi H."/>
            <person name="Ikeo K."/>
            <person name="Gojobori T."/>
        </authorList>
    </citation>
    <scope>NUCLEOTIDE SEQUENCE [LARGE SCALE GENOMIC DNA]</scope>
    <source>
        <strain evidence="6">DSM 44549 / YS-314 / AJ 12310 / JCM 11189 / NBRC 100395</strain>
    </source>
</reference>
<dbReference type="EMBL" id="BA000035">
    <property type="protein sequence ID" value="BAC19533.1"/>
    <property type="molecule type" value="Genomic_DNA"/>
</dbReference>
<organism evidence="5 6">
    <name type="scientific">Corynebacterium efficiens (strain DSM 44549 / YS-314 / AJ 12310 / JCM 11189 / NBRC 100395)</name>
    <dbReference type="NCBI Taxonomy" id="196164"/>
    <lineage>
        <taxon>Bacteria</taxon>
        <taxon>Bacillati</taxon>
        <taxon>Actinomycetota</taxon>
        <taxon>Actinomycetes</taxon>
        <taxon>Mycobacteriales</taxon>
        <taxon>Corynebacteriaceae</taxon>
        <taxon>Corynebacterium</taxon>
    </lineage>
</organism>
<proteinExistence type="predicted"/>
<sequence>MAMENMVKKQGFWVPRGTPDVSPHPKESKELLYNRIIIPFIKTVMKAQDLQLHVFGSENVPTTGGALLAVNHTGYYDFILGGLPAHLRGRRLVRFMAKKEIFDTPAVGTLMNGMSHIPVNRAKGAGSLDHAVDRLRRGQLVGIFPEATISRSFEIKNLKTGAVRIADTADVPLLPVIIWGGQRIITKDIDRDLGRSHIPVFIRVGAPVDPSGSPEEATERLSQAMKELLDEVRTAYEAEFGPFEGGEPWRPESLGGGAPSMERASLMEMAERERRQAKREAKKAAKAEKKPLPRRLMNKATGLVKKIMRK</sequence>
<dbReference type="HOGENOM" id="CLU_027938_4_4_11"/>
<name>Q8FLY6_COREF</name>
<evidence type="ECO:0000256" key="2">
    <source>
        <dbReference type="ARBA" id="ARBA00023315"/>
    </source>
</evidence>
<protein>
    <recommendedName>
        <fullName evidence="4">Phospholipid/glycerol acyltransferase domain-containing protein</fullName>
    </recommendedName>
</protein>
<dbReference type="CDD" id="cd07989">
    <property type="entry name" value="LPLAT_AGPAT-like"/>
    <property type="match status" value="1"/>
</dbReference>
<dbReference type="GO" id="GO:0005886">
    <property type="term" value="C:plasma membrane"/>
    <property type="evidence" value="ECO:0007669"/>
    <property type="project" value="TreeGrafter"/>
</dbReference>
<keyword evidence="6" id="KW-1185">Reference proteome</keyword>
<dbReference type="GO" id="GO:0006654">
    <property type="term" value="P:phosphatidic acid biosynthetic process"/>
    <property type="evidence" value="ECO:0007669"/>
    <property type="project" value="TreeGrafter"/>
</dbReference>
<dbReference type="PANTHER" id="PTHR10434">
    <property type="entry name" value="1-ACYL-SN-GLYCEROL-3-PHOSPHATE ACYLTRANSFERASE"/>
    <property type="match status" value="1"/>
</dbReference>
<evidence type="ECO:0000313" key="5">
    <source>
        <dbReference type="EMBL" id="BAC19533.1"/>
    </source>
</evidence>
<accession>Q8FLY6</accession>
<dbReference type="PANTHER" id="PTHR10434:SF55">
    <property type="entry name" value="POSSIBLE ACYLTRANSFERASE"/>
    <property type="match status" value="1"/>
</dbReference>
<dbReference type="eggNOG" id="COG0204">
    <property type="taxonomic scope" value="Bacteria"/>
</dbReference>
<keyword evidence="1" id="KW-0808">Transferase</keyword>
<dbReference type="Proteomes" id="UP000001409">
    <property type="component" value="Chromosome"/>
</dbReference>
<evidence type="ECO:0000256" key="3">
    <source>
        <dbReference type="SAM" id="MobiDB-lite"/>
    </source>
</evidence>
<dbReference type="SUPFAM" id="SSF69593">
    <property type="entry name" value="Glycerol-3-phosphate (1)-acyltransferase"/>
    <property type="match status" value="1"/>
</dbReference>
<dbReference type="AlphaFoldDB" id="Q8FLY6"/>
<dbReference type="SMART" id="SM00563">
    <property type="entry name" value="PlsC"/>
    <property type="match status" value="1"/>
</dbReference>
<evidence type="ECO:0000259" key="4">
    <source>
        <dbReference type="SMART" id="SM00563"/>
    </source>
</evidence>
<dbReference type="STRING" id="196164.gene:10743171"/>
<feature type="region of interest" description="Disordered" evidence="3">
    <location>
        <begin position="272"/>
        <end position="310"/>
    </location>
</feature>
<feature type="compositionally biased region" description="Basic and acidic residues" evidence="3">
    <location>
        <begin position="272"/>
        <end position="291"/>
    </location>
</feature>
<dbReference type="GO" id="GO:0003841">
    <property type="term" value="F:1-acylglycerol-3-phosphate O-acyltransferase activity"/>
    <property type="evidence" value="ECO:0007669"/>
    <property type="project" value="TreeGrafter"/>
</dbReference>
<dbReference type="InterPro" id="IPR002123">
    <property type="entry name" value="Plipid/glycerol_acylTrfase"/>
</dbReference>
<evidence type="ECO:0000256" key="1">
    <source>
        <dbReference type="ARBA" id="ARBA00022679"/>
    </source>
</evidence>